<evidence type="ECO:0000256" key="5">
    <source>
        <dbReference type="ARBA" id="ARBA00022833"/>
    </source>
</evidence>
<dbReference type="SMART" id="SM00438">
    <property type="entry name" value="ZnF_NFX"/>
    <property type="match status" value="3"/>
</dbReference>
<keyword evidence="3" id="KW-0677">Repeat</keyword>
<evidence type="ECO:0000313" key="10">
    <source>
        <dbReference type="Proteomes" id="UP001162162"/>
    </source>
</evidence>
<organism evidence="9 10">
    <name type="scientific">Aromia moschata</name>
    <dbReference type="NCBI Taxonomy" id="1265417"/>
    <lineage>
        <taxon>Eukaryota</taxon>
        <taxon>Metazoa</taxon>
        <taxon>Ecdysozoa</taxon>
        <taxon>Arthropoda</taxon>
        <taxon>Hexapoda</taxon>
        <taxon>Insecta</taxon>
        <taxon>Pterygota</taxon>
        <taxon>Neoptera</taxon>
        <taxon>Endopterygota</taxon>
        <taxon>Coleoptera</taxon>
        <taxon>Polyphaga</taxon>
        <taxon>Cucujiformia</taxon>
        <taxon>Chrysomeloidea</taxon>
        <taxon>Cerambycidae</taxon>
        <taxon>Cerambycinae</taxon>
        <taxon>Callichromatini</taxon>
        <taxon>Aromia</taxon>
    </lineage>
</organism>
<accession>A0AAV8YED6</accession>
<keyword evidence="5" id="KW-0862">Zinc</keyword>
<name>A0AAV8YED6_9CUCU</name>
<evidence type="ECO:0000256" key="2">
    <source>
        <dbReference type="ARBA" id="ARBA00022723"/>
    </source>
</evidence>
<dbReference type="GO" id="GO:0005634">
    <property type="term" value="C:nucleus"/>
    <property type="evidence" value="ECO:0007669"/>
    <property type="project" value="InterPro"/>
</dbReference>
<feature type="coiled-coil region" evidence="6">
    <location>
        <begin position="203"/>
        <end position="236"/>
    </location>
</feature>
<dbReference type="GO" id="GO:0008270">
    <property type="term" value="F:zinc ion binding"/>
    <property type="evidence" value="ECO:0007669"/>
    <property type="project" value="UniProtKB-KW"/>
</dbReference>
<reference evidence="9" key="1">
    <citation type="journal article" date="2023" name="Insect Mol. Biol.">
        <title>Genome sequencing provides insights into the evolution of gene families encoding plant cell wall-degrading enzymes in longhorned beetles.</title>
        <authorList>
            <person name="Shin N.R."/>
            <person name="Okamura Y."/>
            <person name="Kirsch R."/>
            <person name="Pauchet Y."/>
        </authorList>
    </citation>
    <scope>NUCLEOTIDE SEQUENCE</scope>
    <source>
        <strain evidence="9">AMC_N1</strain>
    </source>
</reference>
<feature type="domain" description="NF-X1-type" evidence="8">
    <location>
        <begin position="86"/>
        <end position="104"/>
    </location>
</feature>
<protein>
    <recommendedName>
        <fullName evidence="8">NF-X1-type domain-containing protein</fullName>
    </recommendedName>
</protein>
<dbReference type="Proteomes" id="UP001162162">
    <property type="component" value="Unassembled WGS sequence"/>
</dbReference>
<dbReference type="GO" id="GO:0000977">
    <property type="term" value="F:RNA polymerase II transcription regulatory region sequence-specific DNA binding"/>
    <property type="evidence" value="ECO:0007669"/>
    <property type="project" value="TreeGrafter"/>
</dbReference>
<feature type="transmembrane region" description="Helical" evidence="7">
    <location>
        <begin position="261"/>
        <end position="281"/>
    </location>
</feature>
<evidence type="ECO:0000256" key="4">
    <source>
        <dbReference type="ARBA" id="ARBA00022771"/>
    </source>
</evidence>
<evidence type="ECO:0000256" key="7">
    <source>
        <dbReference type="SAM" id="Phobius"/>
    </source>
</evidence>
<comment type="similarity">
    <text evidence="1">Belongs to the NFX1 family.</text>
</comment>
<evidence type="ECO:0000256" key="1">
    <source>
        <dbReference type="ARBA" id="ARBA00007269"/>
    </source>
</evidence>
<keyword evidence="2" id="KW-0479">Metal-binding</keyword>
<keyword evidence="10" id="KW-1185">Reference proteome</keyword>
<evidence type="ECO:0000256" key="6">
    <source>
        <dbReference type="SAM" id="Coils"/>
    </source>
</evidence>
<dbReference type="GO" id="GO:0000981">
    <property type="term" value="F:DNA-binding transcription factor activity, RNA polymerase II-specific"/>
    <property type="evidence" value="ECO:0007669"/>
    <property type="project" value="TreeGrafter"/>
</dbReference>
<dbReference type="EMBL" id="JAPWTK010000111">
    <property type="protein sequence ID" value="KAJ8949734.1"/>
    <property type="molecule type" value="Genomic_DNA"/>
</dbReference>
<dbReference type="InterPro" id="IPR034078">
    <property type="entry name" value="NFX1_fam"/>
</dbReference>
<sequence length="284" mass="32793">MPQEDNKCTITHLDIYVLGEHETSNWPCHLALQSSCHRPCGRLLECGNHTCTIPCHVVESAPDKIKAGSNCEQCNNYCTKSRPEGCQHPCPKPCHLGPCLPCKAMIRIKCHCQLNQPYVCCSEWIDVNKREELQSCGNQCPKNFECGHRCKSNCHSGPCPNADLCKKKIKVTCKCKRIKKEFSCETVRKNLALVECDAVCFVRKEEEKRMKDAMNEQKKQEEEQKNKKELEKYQKMFEGKKKNRVRRTNEEHEEASLVKRYWYVVAFSLVIILSIAIHYIVNLK</sequence>
<keyword evidence="7" id="KW-0812">Transmembrane</keyword>
<keyword evidence="4" id="KW-0863">Zinc-finger</keyword>
<keyword evidence="7" id="KW-1133">Transmembrane helix</keyword>
<dbReference type="PANTHER" id="PTHR12360">
    <property type="entry name" value="NUCLEAR TRANSCRIPTION FACTOR, X-BOX BINDING 1 NFX1"/>
    <property type="match status" value="1"/>
</dbReference>
<proteinExistence type="inferred from homology"/>
<feature type="domain" description="NF-X1-type" evidence="8">
    <location>
        <begin position="146"/>
        <end position="167"/>
    </location>
</feature>
<evidence type="ECO:0000256" key="3">
    <source>
        <dbReference type="ARBA" id="ARBA00022737"/>
    </source>
</evidence>
<dbReference type="PANTHER" id="PTHR12360:SF1">
    <property type="entry name" value="NF-X1-TYPE ZINC FINGER PROTEIN NFXL1"/>
    <property type="match status" value="1"/>
</dbReference>
<comment type="caution">
    <text evidence="9">The sequence shown here is derived from an EMBL/GenBank/DDBJ whole genome shotgun (WGS) entry which is preliminary data.</text>
</comment>
<keyword evidence="7" id="KW-0472">Membrane</keyword>
<gene>
    <name evidence="9" type="ORF">NQ318_005055</name>
</gene>
<evidence type="ECO:0000259" key="8">
    <source>
        <dbReference type="SMART" id="SM00438"/>
    </source>
</evidence>
<feature type="domain" description="NF-X1-type" evidence="8">
    <location>
        <begin position="46"/>
        <end position="73"/>
    </location>
</feature>
<evidence type="ECO:0000313" key="9">
    <source>
        <dbReference type="EMBL" id="KAJ8949734.1"/>
    </source>
</evidence>
<keyword evidence="6" id="KW-0175">Coiled coil</keyword>
<dbReference type="InterPro" id="IPR000967">
    <property type="entry name" value="Znf_NFX1"/>
</dbReference>
<dbReference type="AlphaFoldDB" id="A0AAV8YED6"/>